<protein>
    <submittedName>
        <fullName evidence="1">Uncharacterized protein</fullName>
    </submittedName>
</protein>
<evidence type="ECO:0000313" key="1">
    <source>
        <dbReference type="EMBL" id="SFQ48278.1"/>
    </source>
</evidence>
<dbReference type="AlphaFoldDB" id="A0A1I5YVI2"/>
<accession>A0A1I5YVI2</accession>
<sequence length="43" mass="4684">MGWQGGFDLKVNNFHRAYKAPPFYGAFLVSKGQRTGIGPGLLS</sequence>
<dbReference type="EMBL" id="FOXQ01000014">
    <property type="protein sequence ID" value="SFQ48278.1"/>
    <property type="molecule type" value="Genomic_DNA"/>
</dbReference>
<organism evidence="1 2">
    <name type="scientific">Parafilimonas terrae</name>
    <dbReference type="NCBI Taxonomy" id="1465490"/>
    <lineage>
        <taxon>Bacteria</taxon>
        <taxon>Pseudomonadati</taxon>
        <taxon>Bacteroidota</taxon>
        <taxon>Chitinophagia</taxon>
        <taxon>Chitinophagales</taxon>
        <taxon>Chitinophagaceae</taxon>
        <taxon>Parafilimonas</taxon>
    </lineage>
</organism>
<keyword evidence="2" id="KW-1185">Reference proteome</keyword>
<dbReference type="Proteomes" id="UP000199031">
    <property type="component" value="Unassembled WGS sequence"/>
</dbReference>
<reference evidence="1 2" key="1">
    <citation type="submission" date="2016-10" db="EMBL/GenBank/DDBJ databases">
        <authorList>
            <person name="de Groot N.N."/>
        </authorList>
    </citation>
    <scope>NUCLEOTIDE SEQUENCE [LARGE SCALE GENOMIC DNA]</scope>
    <source>
        <strain evidence="1 2">DSM 28286</strain>
    </source>
</reference>
<evidence type="ECO:0000313" key="2">
    <source>
        <dbReference type="Proteomes" id="UP000199031"/>
    </source>
</evidence>
<gene>
    <name evidence="1" type="ORF">SAMN05444277_11478</name>
</gene>
<proteinExistence type="predicted"/>
<name>A0A1I5YVI2_9BACT</name>